<dbReference type="EMBL" id="MCFF01000077">
    <property type="protein sequence ID" value="ORY96102.1"/>
    <property type="molecule type" value="Genomic_DNA"/>
</dbReference>
<dbReference type="GeneID" id="33563036"/>
<dbReference type="InterPro" id="IPR046496">
    <property type="entry name" value="DUF6589"/>
</dbReference>
<accession>A0A1Y2G5Z6</accession>
<dbReference type="OrthoDB" id="4743193at2759"/>
<gene>
    <name evidence="2" type="ORF">BCR41DRAFT_314861</name>
</gene>
<name>A0A1Y2G5Z6_9FUNG</name>
<dbReference type="Proteomes" id="UP000193648">
    <property type="component" value="Unassembled WGS sequence"/>
</dbReference>
<comment type="caution">
    <text evidence="2">The sequence shown here is derived from an EMBL/GenBank/DDBJ whole genome shotgun (WGS) entry which is preliminary data.</text>
</comment>
<proteinExistence type="predicted"/>
<protein>
    <recommendedName>
        <fullName evidence="1">DUF6589 domain-containing protein</fullName>
    </recommendedName>
</protein>
<evidence type="ECO:0000259" key="1">
    <source>
        <dbReference type="Pfam" id="PF20231"/>
    </source>
</evidence>
<sequence length="309" mass="35423">MGFASNNLRASREERIIVPFIASMLMLQKNQQANQLQTFLGFFFRGSGCSKRAVRMLSSACLSVSYDSTSDTLQRLTKVALENVCKQVLEKPWMLVYDNINFANRKENQRKDNRDTFESGTTATIIMDEHLGDIPSRIYNQTRPQIWEFLPANHHKKGMHRFHISDDLQRYSDEYAQHAVQMRKMDVLKATKSIAIPLPTMKIDQSSTAGNIEVIGTVFMRMLKLQKPWFEGRSVIIGGDLLTVARVVSAQQWRITDVTRFDRLEWAIPVMQLFHLQMNLAATIFKTHYGSSSTGGSKRMVQRIMGMSF</sequence>
<keyword evidence="3" id="KW-1185">Reference proteome</keyword>
<organism evidence="2 3">
    <name type="scientific">Lobosporangium transversale</name>
    <dbReference type="NCBI Taxonomy" id="64571"/>
    <lineage>
        <taxon>Eukaryota</taxon>
        <taxon>Fungi</taxon>
        <taxon>Fungi incertae sedis</taxon>
        <taxon>Mucoromycota</taxon>
        <taxon>Mortierellomycotina</taxon>
        <taxon>Mortierellomycetes</taxon>
        <taxon>Mortierellales</taxon>
        <taxon>Mortierellaceae</taxon>
        <taxon>Lobosporangium</taxon>
    </lineage>
</organism>
<dbReference type="Pfam" id="PF20231">
    <property type="entry name" value="DUF6589"/>
    <property type="match status" value="1"/>
</dbReference>
<evidence type="ECO:0000313" key="3">
    <source>
        <dbReference type="Proteomes" id="UP000193648"/>
    </source>
</evidence>
<reference evidence="2 3" key="1">
    <citation type="submission" date="2016-07" db="EMBL/GenBank/DDBJ databases">
        <title>Pervasive Adenine N6-methylation of Active Genes in Fungi.</title>
        <authorList>
            <consortium name="DOE Joint Genome Institute"/>
            <person name="Mondo S.J."/>
            <person name="Dannebaum R.O."/>
            <person name="Kuo R.C."/>
            <person name="Labutti K."/>
            <person name="Haridas S."/>
            <person name="Kuo A."/>
            <person name="Salamov A."/>
            <person name="Ahrendt S.R."/>
            <person name="Lipzen A."/>
            <person name="Sullivan W."/>
            <person name="Andreopoulos W.B."/>
            <person name="Clum A."/>
            <person name="Lindquist E."/>
            <person name="Daum C."/>
            <person name="Ramamoorthy G.K."/>
            <person name="Gryganskyi A."/>
            <person name="Culley D."/>
            <person name="Magnuson J.K."/>
            <person name="James T.Y."/>
            <person name="O'Malley M.A."/>
            <person name="Stajich J.E."/>
            <person name="Spatafora J.W."/>
            <person name="Visel A."/>
            <person name="Grigoriev I.V."/>
        </authorList>
    </citation>
    <scope>NUCLEOTIDE SEQUENCE [LARGE SCALE GENOMIC DNA]</scope>
    <source>
        <strain evidence="2 3">NRRL 3116</strain>
    </source>
</reference>
<dbReference type="AlphaFoldDB" id="A0A1Y2G5Z6"/>
<dbReference type="RefSeq" id="XP_021875521.1">
    <property type="nucleotide sequence ID" value="XM_022021192.1"/>
</dbReference>
<dbReference type="InParanoid" id="A0A1Y2G5Z6"/>
<evidence type="ECO:0000313" key="2">
    <source>
        <dbReference type="EMBL" id="ORY96102.1"/>
    </source>
</evidence>
<feature type="domain" description="DUF6589" evidence="1">
    <location>
        <begin position="164"/>
        <end position="296"/>
    </location>
</feature>